<organism evidence="2 3">
    <name type="scientific">Panagrolaimus superbus</name>
    <dbReference type="NCBI Taxonomy" id="310955"/>
    <lineage>
        <taxon>Eukaryota</taxon>
        <taxon>Metazoa</taxon>
        <taxon>Ecdysozoa</taxon>
        <taxon>Nematoda</taxon>
        <taxon>Chromadorea</taxon>
        <taxon>Rhabditida</taxon>
        <taxon>Tylenchina</taxon>
        <taxon>Panagrolaimomorpha</taxon>
        <taxon>Panagrolaimoidea</taxon>
        <taxon>Panagrolaimidae</taxon>
        <taxon>Panagrolaimus</taxon>
    </lineage>
</organism>
<dbReference type="InterPro" id="IPR032016">
    <property type="entry name" value="MKRN2OS-like"/>
</dbReference>
<dbReference type="AlphaFoldDB" id="A0A914XZH6"/>
<protein>
    <recommendedName>
        <fullName evidence="1">MKRN2 opposite strand protein-like C-terminal domain-containing protein</fullName>
    </recommendedName>
</protein>
<dbReference type="PANTHER" id="PTHR33963:SF2">
    <property type="entry name" value="MKRN2 OPPOSITE STRAND PROTEIN"/>
    <property type="match status" value="1"/>
</dbReference>
<accession>A0A914XZH6</accession>
<sequence>MVACFTENFIKSDQLALLLKPTNSTFDDFNLGDDLHIGIYDGKFHVCSFSAEGIAFDPVENWINSLIVYSFSNTITDQNLINFCFHKKKLYSNQSYNEIQQNCFDFVLDFLTTVTTNFVTNKKKFVEKFIKYPLARLIYDRESSVIQYFDE</sequence>
<reference evidence="3" key="1">
    <citation type="submission" date="2022-11" db="UniProtKB">
        <authorList>
            <consortium name="WormBaseParasite"/>
        </authorList>
    </citation>
    <scope>IDENTIFICATION</scope>
</reference>
<dbReference type="Pfam" id="PF16044">
    <property type="entry name" value="DUF4796_C"/>
    <property type="match status" value="1"/>
</dbReference>
<dbReference type="WBParaSite" id="PSU_v2.g11933.t1">
    <property type="protein sequence ID" value="PSU_v2.g11933.t1"/>
    <property type="gene ID" value="PSU_v2.g11933"/>
</dbReference>
<evidence type="ECO:0000259" key="1">
    <source>
        <dbReference type="Pfam" id="PF16044"/>
    </source>
</evidence>
<evidence type="ECO:0000313" key="3">
    <source>
        <dbReference type="WBParaSite" id="PSU_v2.g11933.t1"/>
    </source>
</evidence>
<evidence type="ECO:0000313" key="2">
    <source>
        <dbReference type="Proteomes" id="UP000887577"/>
    </source>
</evidence>
<feature type="domain" description="MKRN2 opposite strand protein-like C-terminal" evidence="1">
    <location>
        <begin position="13"/>
        <end position="131"/>
    </location>
</feature>
<name>A0A914XZH6_9BILA</name>
<dbReference type="Proteomes" id="UP000887577">
    <property type="component" value="Unplaced"/>
</dbReference>
<dbReference type="InterPro" id="IPR053921">
    <property type="entry name" value="MKRN2OS-like_C"/>
</dbReference>
<proteinExistence type="predicted"/>
<dbReference type="PANTHER" id="PTHR33963">
    <property type="entry name" value="MKRN2 OPPOSITE STRAND PROTEIN"/>
    <property type="match status" value="1"/>
</dbReference>
<keyword evidence="2" id="KW-1185">Reference proteome</keyword>